<evidence type="ECO:0000313" key="3">
    <source>
        <dbReference type="Proteomes" id="UP000007431"/>
    </source>
</evidence>
<dbReference type="VEuPathDB" id="FungiDB:SCHCODRAFT_02606999"/>
<gene>
    <name evidence="2" type="ORF">SCHCODRAFT_105404</name>
</gene>
<evidence type="ECO:0000313" key="2">
    <source>
        <dbReference type="EMBL" id="EFJ00147.1"/>
    </source>
</evidence>
<dbReference type="Pfam" id="PF00651">
    <property type="entry name" value="BTB"/>
    <property type="match status" value="1"/>
</dbReference>
<dbReference type="InterPro" id="IPR000210">
    <property type="entry name" value="BTB/POZ_dom"/>
</dbReference>
<reference evidence="2 3" key="1">
    <citation type="journal article" date="2010" name="Nat. Biotechnol.">
        <title>Genome sequence of the model mushroom Schizophyllum commune.</title>
        <authorList>
            <person name="Ohm R.A."/>
            <person name="de Jong J.F."/>
            <person name="Lugones L.G."/>
            <person name="Aerts A."/>
            <person name="Kothe E."/>
            <person name="Stajich J.E."/>
            <person name="de Vries R.P."/>
            <person name="Record E."/>
            <person name="Levasseur A."/>
            <person name="Baker S.E."/>
            <person name="Bartholomew K.A."/>
            <person name="Coutinho P.M."/>
            <person name="Erdmann S."/>
            <person name="Fowler T.J."/>
            <person name="Gathman A.C."/>
            <person name="Lombard V."/>
            <person name="Henrissat B."/>
            <person name="Knabe N."/>
            <person name="Kuees U."/>
            <person name="Lilly W.W."/>
            <person name="Lindquist E."/>
            <person name="Lucas S."/>
            <person name="Magnuson J.K."/>
            <person name="Piumi F."/>
            <person name="Raudaskoski M."/>
            <person name="Salamov A."/>
            <person name="Schmutz J."/>
            <person name="Schwarze F.W.M.R."/>
            <person name="vanKuyk P.A."/>
            <person name="Horton J.S."/>
            <person name="Grigoriev I.V."/>
            <person name="Woesten H.A.B."/>
        </authorList>
    </citation>
    <scope>NUCLEOTIDE SEQUENCE [LARGE SCALE GENOMIC DNA]</scope>
    <source>
        <strain evidence="3">H4-8 / FGSC 9210</strain>
    </source>
</reference>
<dbReference type="AlphaFoldDB" id="D8PW37"/>
<dbReference type="GeneID" id="9595649"/>
<dbReference type="KEGG" id="scm:SCHCO_02606999"/>
<dbReference type="SUPFAM" id="SSF54695">
    <property type="entry name" value="POZ domain"/>
    <property type="match status" value="1"/>
</dbReference>
<accession>D8PW37</accession>
<dbReference type="OMA" id="FYRNDEP"/>
<dbReference type="Proteomes" id="UP000007431">
    <property type="component" value="Unassembled WGS sequence"/>
</dbReference>
<dbReference type="InParanoid" id="D8PW37"/>
<proteinExistence type="predicted"/>
<dbReference type="EMBL" id="GL377303">
    <property type="protein sequence ID" value="EFJ00147.1"/>
    <property type="molecule type" value="Genomic_DNA"/>
</dbReference>
<evidence type="ECO:0000259" key="1">
    <source>
        <dbReference type="PROSITE" id="PS50097"/>
    </source>
</evidence>
<dbReference type="RefSeq" id="XP_003035049.1">
    <property type="nucleotide sequence ID" value="XM_003035003.1"/>
</dbReference>
<organism evidence="3">
    <name type="scientific">Schizophyllum commune (strain H4-8 / FGSC 9210)</name>
    <name type="common">Split gill fungus</name>
    <dbReference type="NCBI Taxonomy" id="578458"/>
    <lineage>
        <taxon>Eukaryota</taxon>
        <taxon>Fungi</taxon>
        <taxon>Dikarya</taxon>
        <taxon>Basidiomycota</taxon>
        <taxon>Agaricomycotina</taxon>
        <taxon>Agaricomycetes</taxon>
        <taxon>Agaricomycetidae</taxon>
        <taxon>Agaricales</taxon>
        <taxon>Schizophyllaceae</taxon>
        <taxon>Schizophyllum</taxon>
    </lineage>
</organism>
<dbReference type="Gene3D" id="3.30.710.10">
    <property type="entry name" value="Potassium Channel Kv1.1, Chain A"/>
    <property type="match status" value="1"/>
</dbReference>
<feature type="domain" description="BTB" evidence="1">
    <location>
        <begin position="16"/>
        <end position="90"/>
    </location>
</feature>
<dbReference type="HOGENOM" id="CLU_033082_6_2_1"/>
<protein>
    <recommendedName>
        <fullName evidence="1">BTB domain-containing protein</fullName>
    </recommendedName>
</protein>
<dbReference type="PROSITE" id="PS50097">
    <property type="entry name" value="BTB"/>
    <property type="match status" value="1"/>
</dbReference>
<dbReference type="OrthoDB" id="3204157at2759"/>
<sequence>MSEATPLTREPDLWFKDGNLVIQVFPRLFRLHRGVLASHTNFFRDMVQFPESSEQDMYDEVPLVILHDDDARDAVHFFKAIYVFHYFLPPPAKTTLAIIEGVLRLSHKYDAPMLRRCALQHLCVTFVTDLPDMRHDPYRTYLCDDESEELAEFKLS</sequence>
<feature type="non-terminal residue" evidence="2">
    <location>
        <position position="156"/>
    </location>
</feature>
<keyword evidence="3" id="KW-1185">Reference proteome</keyword>
<dbReference type="InterPro" id="IPR011333">
    <property type="entry name" value="SKP1/BTB/POZ_sf"/>
</dbReference>
<name>D8PW37_SCHCM</name>